<dbReference type="RefSeq" id="WP_318349616.1">
    <property type="nucleotide sequence ID" value="NZ_AP018694.1"/>
</dbReference>
<evidence type="ECO:0000313" key="1">
    <source>
        <dbReference type="EMBL" id="BBE16551.1"/>
    </source>
</evidence>
<organism evidence="1 2">
    <name type="scientific">Aquipluma nitroreducens</name>
    <dbReference type="NCBI Taxonomy" id="2010828"/>
    <lineage>
        <taxon>Bacteria</taxon>
        <taxon>Pseudomonadati</taxon>
        <taxon>Bacteroidota</taxon>
        <taxon>Bacteroidia</taxon>
        <taxon>Marinilabiliales</taxon>
        <taxon>Prolixibacteraceae</taxon>
        <taxon>Aquipluma</taxon>
    </lineage>
</organism>
<dbReference type="KEGG" id="anf:AQPE_0691"/>
<reference evidence="1" key="1">
    <citation type="journal article" date="2020" name="Int. J. Syst. Evol. Microbiol.">
        <title>Aquipluma nitroreducens gen. nov. sp. nov., a novel facultatively anaerobic bacterium isolated from a freshwater lake.</title>
        <authorList>
            <person name="Watanabe M."/>
            <person name="Kojima H."/>
            <person name="Fukui M."/>
        </authorList>
    </citation>
    <scope>NUCLEOTIDE SEQUENCE</scope>
    <source>
        <strain evidence="1">MeG22</strain>
    </source>
</reference>
<proteinExistence type="predicted"/>
<accession>A0A5K7S4Q7</accession>
<name>A0A5K7S4Q7_9BACT</name>
<dbReference type="Proteomes" id="UP001193389">
    <property type="component" value="Chromosome"/>
</dbReference>
<evidence type="ECO:0000313" key="2">
    <source>
        <dbReference type="Proteomes" id="UP001193389"/>
    </source>
</evidence>
<keyword evidence="2" id="KW-1185">Reference proteome</keyword>
<dbReference type="EMBL" id="AP018694">
    <property type="protein sequence ID" value="BBE16551.1"/>
    <property type="molecule type" value="Genomic_DNA"/>
</dbReference>
<dbReference type="AlphaFoldDB" id="A0A5K7S4Q7"/>
<protein>
    <submittedName>
        <fullName evidence="1">Uncharacterized protein</fullName>
    </submittedName>
</protein>
<gene>
    <name evidence="1" type="ORF">AQPE_0691</name>
</gene>
<sequence length="109" mass="12353">MATFDFKTLFEQLKKEVSNLAITSVGQFKKEAETDAQNLLENLKQNLQAWTVQLASGEMTSDDFEFLVMGQKELIEMNILKQKGMALIDLDKLKISLINQIIKTTLSVI</sequence>